<dbReference type="Proteomes" id="UP001239445">
    <property type="component" value="Unassembled WGS sequence"/>
</dbReference>
<dbReference type="PROSITE" id="PS50213">
    <property type="entry name" value="FAS1"/>
    <property type="match status" value="2"/>
</dbReference>
<dbReference type="InterPro" id="IPR036378">
    <property type="entry name" value="FAS1_dom_sf"/>
</dbReference>
<comment type="caution">
    <text evidence="3">The sequence shown here is derived from an EMBL/GenBank/DDBJ whole genome shotgun (WGS) entry which is preliminary data.</text>
</comment>
<accession>A0AAJ0F9Z7</accession>
<dbReference type="SUPFAM" id="SSF82153">
    <property type="entry name" value="FAS1 domain"/>
    <property type="match status" value="2"/>
</dbReference>
<dbReference type="Pfam" id="PF02469">
    <property type="entry name" value="Fasciclin"/>
    <property type="match status" value="2"/>
</dbReference>
<name>A0AAJ0F9Z7_9PEZI</name>
<feature type="domain" description="FAS1" evidence="2">
    <location>
        <begin position="24"/>
        <end position="189"/>
    </location>
</feature>
<dbReference type="EMBL" id="MU839837">
    <property type="protein sequence ID" value="KAK1753645.1"/>
    <property type="molecule type" value="Genomic_DNA"/>
</dbReference>
<dbReference type="InterPro" id="IPR050904">
    <property type="entry name" value="Adhesion/Biosynth-related"/>
</dbReference>
<sequence>MQLSSLATLGRIAAFASLAAADAASDLSAALSGYPQLNDLRTLVDQLPSVVNTIIGDRGGVTVLAPNDDAFQTYAVTNDGVQLFNASRDFLTNLLSYHILAADVTSSNFSSEKGITTPTLLQGQLYNNRSAGPEFVQTYGKDANGQVVYTRPSGGHGYVLSGGDADNVTLTALNHQWRRGFLHMIDGVLPLPKNCTETMEDQPLLKTLSESLEGTTIYDAIDTLANVTCLAPTSDAFDAAGNPQSKLNTTEYGWLIREHVIAQPLYIDRLRDGQVLQSLRNTTIKVSMNAGDIYFNNAKVVKSNVITNNGVIYVLDKLLAASPTGTSPSSTGTAPSSTATKDSAAHGRIAVNPSSLAALVAGMLLLRWI</sequence>
<evidence type="ECO:0000256" key="1">
    <source>
        <dbReference type="SAM" id="SignalP"/>
    </source>
</evidence>
<dbReference type="PANTHER" id="PTHR10900">
    <property type="entry name" value="PERIOSTIN-RELATED"/>
    <property type="match status" value="1"/>
</dbReference>
<reference evidence="3" key="1">
    <citation type="submission" date="2023-06" db="EMBL/GenBank/DDBJ databases">
        <title>Genome-scale phylogeny and comparative genomics of the fungal order Sordariales.</title>
        <authorList>
            <consortium name="Lawrence Berkeley National Laboratory"/>
            <person name="Hensen N."/>
            <person name="Bonometti L."/>
            <person name="Westerberg I."/>
            <person name="Brannstrom I.O."/>
            <person name="Guillou S."/>
            <person name="Cros-Aarteil S."/>
            <person name="Calhoun S."/>
            <person name="Haridas S."/>
            <person name="Kuo A."/>
            <person name="Mondo S."/>
            <person name="Pangilinan J."/>
            <person name="Riley R."/>
            <person name="Labutti K."/>
            <person name="Andreopoulos B."/>
            <person name="Lipzen A."/>
            <person name="Chen C."/>
            <person name="Yanf M."/>
            <person name="Daum C."/>
            <person name="Ng V."/>
            <person name="Clum A."/>
            <person name="Steindorff A."/>
            <person name="Ohm R."/>
            <person name="Martin F."/>
            <person name="Silar P."/>
            <person name="Natvig D."/>
            <person name="Lalanne C."/>
            <person name="Gautier V."/>
            <person name="Ament-Velasquez S.L."/>
            <person name="Kruys A."/>
            <person name="Hutchinson M.I."/>
            <person name="Powell A.J."/>
            <person name="Barry K."/>
            <person name="Miller A.N."/>
            <person name="Grigoriev I.V."/>
            <person name="Debuchy R."/>
            <person name="Gladieux P."/>
            <person name="Thoren M.H."/>
            <person name="Johannesson H."/>
        </authorList>
    </citation>
    <scope>NUCLEOTIDE SEQUENCE</scope>
    <source>
        <strain evidence="3">PSN4</strain>
    </source>
</reference>
<evidence type="ECO:0000313" key="3">
    <source>
        <dbReference type="EMBL" id="KAK1753645.1"/>
    </source>
</evidence>
<feature type="chain" id="PRO_5042606803" evidence="1">
    <location>
        <begin position="22"/>
        <end position="369"/>
    </location>
</feature>
<feature type="signal peptide" evidence="1">
    <location>
        <begin position="1"/>
        <end position="21"/>
    </location>
</feature>
<dbReference type="PANTHER" id="PTHR10900:SF77">
    <property type="entry name" value="FI19380P1"/>
    <property type="match status" value="1"/>
</dbReference>
<evidence type="ECO:0000259" key="2">
    <source>
        <dbReference type="PROSITE" id="PS50213"/>
    </source>
</evidence>
<gene>
    <name evidence="3" type="ORF">QBC47DRAFT_386853</name>
</gene>
<organism evidence="3 4">
    <name type="scientific">Echria macrotheca</name>
    <dbReference type="NCBI Taxonomy" id="438768"/>
    <lineage>
        <taxon>Eukaryota</taxon>
        <taxon>Fungi</taxon>
        <taxon>Dikarya</taxon>
        <taxon>Ascomycota</taxon>
        <taxon>Pezizomycotina</taxon>
        <taxon>Sordariomycetes</taxon>
        <taxon>Sordariomycetidae</taxon>
        <taxon>Sordariales</taxon>
        <taxon>Schizotheciaceae</taxon>
        <taxon>Echria</taxon>
    </lineage>
</organism>
<dbReference type="Gene3D" id="2.30.180.10">
    <property type="entry name" value="FAS1 domain"/>
    <property type="match status" value="2"/>
</dbReference>
<dbReference type="InterPro" id="IPR000782">
    <property type="entry name" value="FAS1_domain"/>
</dbReference>
<dbReference type="SMART" id="SM00554">
    <property type="entry name" value="FAS1"/>
    <property type="match status" value="2"/>
</dbReference>
<protein>
    <submittedName>
        <fullName evidence="3">FAS1 domain-containing protein</fullName>
    </submittedName>
</protein>
<evidence type="ECO:0000313" key="4">
    <source>
        <dbReference type="Proteomes" id="UP001239445"/>
    </source>
</evidence>
<dbReference type="AlphaFoldDB" id="A0AAJ0F9Z7"/>
<keyword evidence="1" id="KW-0732">Signal</keyword>
<keyword evidence="4" id="KW-1185">Reference proteome</keyword>
<proteinExistence type="predicted"/>
<feature type="domain" description="FAS1" evidence="2">
    <location>
        <begin position="192"/>
        <end position="319"/>
    </location>
</feature>